<feature type="compositionally biased region" description="Acidic residues" evidence="5">
    <location>
        <begin position="118"/>
        <end position="152"/>
    </location>
</feature>
<dbReference type="PANTHER" id="PTHR34820:SF4">
    <property type="entry name" value="INNER MEMBRANE PROTEIN YEBZ"/>
    <property type="match status" value="1"/>
</dbReference>
<evidence type="ECO:0000256" key="6">
    <source>
        <dbReference type="SAM" id="Phobius"/>
    </source>
</evidence>
<evidence type="ECO:0000256" key="3">
    <source>
        <dbReference type="ARBA" id="ARBA00022729"/>
    </source>
</evidence>
<gene>
    <name evidence="9" type="ordered locus">OB2412</name>
</gene>
<feature type="region of interest" description="Disordered" evidence="5">
    <location>
        <begin position="118"/>
        <end position="168"/>
    </location>
</feature>
<dbReference type="Proteomes" id="UP000000822">
    <property type="component" value="Chromosome"/>
</dbReference>
<keyword evidence="6" id="KW-1133">Transmembrane helix</keyword>
<feature type="transmembrane region" description="Helical" evidence="6">
    <location>
        <begin position="172"/>
        <end position="190"/>
    </location>
</feature>
<dbReference type="Pfam" id="PF04234">
    <property type="entry name" value="CopC"/>
    <property type="match status" value="1"/>
</dbReference>
<evidence type="ECO:0000256" key="1">
    <source>
        <dbReference type="ARBA" id="ARBA00004196"/>
    </source>
</evidence>
<dbReference type="InterPro" id="IPR014755">
    <property type="entry name" value="Cu-Rt/internalin_Ig-like"/>
</dbReference>
<keyword evidence="4" id="KW-0186">Copper</keyword>
<dbReference type="GO" id="GO:0042597">
    <property type="term" value="C:periplasmic space"/>
    <property type="evidence" value="ECO:0007669"/>
    <property type="project" value="InterPro"/>
</dbReference>
<reference evidence="9 10" key="1">
    <citation type="journal article" date="2001" name="FEMS Microbiol. Lett.">
        <title>Oceanobacillus iheyensis gen. nov., sp. nov., a deep-sea extremely halotolerant and alkaliphilic species isolated from a depth of 1050 m on the Iheya Ridge.</title>
        <authorList>
            <person name="Lu J."/>
            <person name="Nogi Y."/>
            <person name="Takami H."/>
        </authorList>
    </citation>
    <scope>NUCLEOTIDE SEQUENCE [LARGE SCALE GENOMIC DNA]</scope>
    <source>
        <strain evidence="10">DSM 14371 / CIP 107618 / JCM 11309 / KCTC 3954 / HTE831</strain>
    </source>
</reference>
<dbReference type="InterPro" id="IPR014756">
    <property type="entry name" value="Ig_E-set"/>
</dbReference>
<dbReference type="HOGENOM" id="CLU_087859_0_2_9"/>
<evidence type="ECO:0000256" key="4">
    <source>
        <dbReference type="ARBA" id="ARBA00023008"/>
    </source>
</evidence>
<proteinExistence type="predicted"/>
<feature type="domain" description="CopC" evidence="8">
    <location>
        <begin position="24"/>
        <end position="116"/>
    </location>
</feature>
<keyword evidence="3 7" id="KW-0732">Signal</keyword>
<dbReference type="GO" id="GO:0005507">
    <property type="term" value="F:copper ion binding"/>
    <property type="evidence" value="ECO:0007669"/>
    <property type="project" value="InterPro"/>
</dbReference>
<keyword evidence="2" id="KW-0479">Metal-binding</keyword>
<reference evidence="9 10" key="2">
    <citation type="journal article" date="2002" name="Nucleic Acids Res.">
        <title>Genome sequence of Oceanobacillus iheyensis isolated from the Iheya Ridge and its unexpected adaptive capabilities to extreme environments.</title>
        <authorList>
            <person name="Takami H."/>
            <person name="Takaki Y."/>
            <person name="Uchiyama I."/>
        </authorList>
    </citation>
    <scope>NUCLEOTIDE SEQUENCE [LARGE SCALE GENOMIC DNA]</scope>
    <source>
        <strain evidence="10">DSM 14371 / CIP 107618 / JCM 11309 / KCTC 3954 / HTE831</strain>
    </source>
</reference>
<dbReference type="OrthoDB" id="2353937at2"/>
<evidence type="ECO:0000256" key="5">
    <source>
        <dbReference type="SAM" id="MobiDB-lite"/>
    </source>
</evidence>
<dbReference type="InterPro" id="IPR007348">
    <property type="entry name" value="CopC_dom"/>
</dbReference>
<dbReference type="STRING" id="221109.gene:10734663"/>
<keyword evidence="6" id="KW-0472">Membrane</keyword>
<evidence type="ECO:0000313" key="9">
    <source>
        <dbReference type="EMBL" id="BAC14368.1"/>
    </source>
</evidence>
<feature type="signal peptide" evidence="7">
    <location>
        <begin position="1"/>
        <end position="23"/>
    </location>
</feature>
<dbReference type="InterPro" id="IPR032694">
    <property type="entry name" value="CopC/D"/>
</dbReference>
<dbReference type="SUPFAM" id="SSF81296">
    <property type="entry name" value="E set domains"/>
    <property type="match status" value="1"/>
</dbReference>
<comment type="subcellular location">
    <subcellularLocation>
        <location evidence="1">Cell envelope</location>
    </subcellularLocation>
</comment>
<evidence type="ECO:0000256" key="2">
    <source>
        <dbReference type="ARBA" id="ARBA00022723"/>
    </source>
</evidence>
<dbReference type="GO" id="GO:0005886">
    <property type="term" value="C:plasma membrane"/>
    <property type="evidence" value="ECO:0007669"/>
    <property type="project" value="TreeGrafter"/>
</dbReference>
<accession>Q8ENR5</accession>
<dbReference type="KEGG" id="oih:OB2412"/>
<dbReference type="GO" id="GO:0030313">
    <property type="term" value="C:cell envelope"/>
    <property type="evidence" value="ECO:0007669"/>
    <property type="project" value="UniProtKB-SubCell"/>
</dbReference>
<keyword evidence="6" id="KW-0812">Transmembrane</keyword>
<feature type="chain" id="PRO_5004305707" evidence="7">
    <location>
        <begin position="24"/>
        <end position="194"/>
    </location>
</feature>
<dbReference type="GO" id="GO:0046688">
    <property type="term" value="P:response to copper ion"/>
    <property type="evidence" value="ECO:0007669"/>
    <property type="project" value="InterPro"/>
</dbReference>
<organism evidence="9 10">
    <name type="scientific">Oceanobacillus iheyensis (strain DSM 14371 / CIP 107618 / JCM 11309 / KCTC 3954 / HTE831)</name>
    <dbReference type="NCBI Taxonomy" id="221109"/>
    <lineage>
        <taxon>Bacteria</taxon>
        <taxon>Bacillati</taxon>
        <taxon>Bacillota</taxon>
        <taxon>Bacilli</taxon>
        <taxon>Bacillales</taxon>
        <taxon>Bacillaceae</taxon>
        <taxon>Oceanobacillus</taxon>
    </lineage>
</organism>
<evidence type="ECO:0000259" key="8">
    <source>
        <dbReference type="Pfam" id="PF04234"/>
    </source>
</evidence>
<dbReference type="Gene3D" id="2.60.40.1220">
    <property type="match status" value="1"/>
</dbReference>
<sequence length="194" mass="21310">MKKISMLLFVAILFLFSANTVFAHTHLDSSDPEDGSTITESIDTIQLNFDTVIEQNASLQVENSEGDTFENNDISITEGELVATLEEELPNGSYTVTWDIIGVDGHAMQDSISFEVDAEELEEASEEDNTEETNTTEEDESMTEDNQSESEDSTTTNETNEETASDSSSNTMIIAILLVAIIAIIGIVLIRKKK</sequence>
<dbReference type="GO" id="GO:0006825">
    <property type="term" value="P:copper ion transport"/>
    <property type="evidence" value="ECO:0007669"/>
    <property type="project" value="InterPro"/>
</dbReference>
<name>Q8ENR5_OCEIH</name>
<dbReference type="AlphaFoldDB" id="Q8ENR5"/>
<dbReference type="RefSeq" id="WP_011066803.1">
    <property type="nucleotide sequence ID" value="NC_004193.1"/>
</dbReference>
<evidence type="ECO:0000313" key="10">
    <source>
        <dbReference type="Proteomes" id="UP000000822"/>
    </source>
</evidence>
<dbReference type="EMBL" id="BA000028">
    <property type="protein sequence ID" value="BAC14368.1"/>
    <property type="molecule type" value="Genomic_DNA"/>
</dbReference>
<dbReference type="PhylomeDB" id="Q8ENR5"/>
<keyword evidence="10" id="KW-1185">Reference proteome</keyword>
<dbReference type="PANTHER" id="PTHR34820">
    <property type="entry name" value="INNER MEMBRANE PROTEIN YEBZ"/>
    <property type="match status" value="1"/>
</dbReference>
<dbReference type="eggNOG" id="COG2372">
    <property type="taxonomic scope" value="Bacteria"/>
</dbReference>
<protein>
    <submittedName>
        <fullName evidence="9">Hypothetical conserved protein</fullName>
    </submittedName>
</protein>
<evidence type="ECO:0000256" key="7">
    <source>
        <dbReference type="SAM" id="SignalP"/>
    </source>
</evidence>